<keyword evidence="2" id="KW-1185">Reference proteome</keyword>
<dbReference type="InterPro" id="IPR053860">
    <property type="entry name" value="DUF6932"/>
</dbReference>
<evidence type="ECO:0000313" key="1">
    <source>
        <dbReference type="EMBL" id="NEN04666.1"/>
    </source>
</evidence>
<dbReference type="AlphaFoldDB" id="A0A6L9XTM9"/>
<comment type="caution">
    <text evidence="1">The sequence shown here is derived from an EMBL/GenBank/DDBJ whole genome shotgun (WGS) entry which is preliminary data.</text>
</comment>
<reference evidence="1 2" key="1">
    <citation type="journal article" date="2014" name="J. Microbiol.">
        <title>Diaminobutyricibacter tongyongensis gen. nov., sp. nov. and Homoserinibacter gongjuensis gen. nov., sp. nov. belong to the family Microbacteriaceae.</title>
        <authorList>
            <person name="Kim S.J."/>
            <person name="Ahn J.H."/>
            <person name="Weon H.Y."/>
            <person name="Hamada M."/>
            <person name="Suzuki K."/>
            <person name="Kwon S.W."/>
        </authorList>
    </citation>
    <scope>NUCLEOTIDE SEQUENCE [LARGE SCALE GENOMIC DNA]</scope>
    <source>
        <strain evidence="1 2">NBRC 108724</strain>
    </source>
</reference>
<dbReference type="RefSeq" id="WP_163287770.1">
    <property type="nucleotide sequence ID" value="NZ_JAAGWY010000001.1"/>
</dbReference>
<protein>
    <submittedName>
        <fullName evidence="1">Uncharacterized protein</fullName>
    </submittedName>
</protein>
<sequence length="190" mass="21426">MIPPHDPVSGCIPPGRYATDLFEIRRAFVDPFVAAHRSVRETLWHGLERYLEGWNEAQEKAGVDLLMGLWFSGSFITTEQEPNDIDLTAIYDAAAMSAMEGKPGSRELRKLAGLRHRDEQSAHYGVQVFPLPWRSIASTLHTEKLNLHDSQYLVKLGALDDFWQRKPPAVRGAPRAPAVKADRGYLEVMF</sequence>
<organism evidence="1 2">
    <name type="scientific">Leifsonia tongyongensis</name>
    <dbReference type="NCBI Taxonomy" id="1268043"/>
    <lineage>
        <taxon>Bacteria</taxon>
        <taxon>Bacillati</taxon>
        <taxon>Actinomycetota</taxon>
        <taxon>Actinomycetes</taxon>
        <taxon>Micrococcales</taxon>
        <taxon>Microbacteriaceae</taxon>
        <taxon>Leifsonia</taxon>
    </lineage>
</organism>
<name>A0A6L9XTM9_9MICO</name>
<gene>
    <name evidence="1" type="ORF">G3T36_02170</name>
</gene>
<proteinExistence type="predicted"/>
<evidence type="ECO:0000313" key="2">
    <source>
        <dbReference type="Proteomes" id="UP000474967"/>
    </source>
</evidence>
<dbReference type="Proteomes" id="UP000474967">
    <property type="component" value="Unassembled WGS sequence"/>
</dbReference>
<dbReference type="Pfam" id="PF22014">
    <property type="entry name" value="DUF6932"/>
    <property type="match status" value="1"/>
</dbReference>
<accession>A0A6L9XTM9</accession>
<dbReference type="EMBL" id="JAAGWY010000001">
    <property type="protein sequence ID" value="NEN04666.1"/>
    <property type="molecule type" value="Genomic_DNA"/>
</dbReference>